<feature type="domain" description="C2H2-type" evidence="10">
    <location>
        <begin position="179"/>
        <end position="206"/>
    </location>
</feature>
<dbReference type="InterPro" id="IPR013087">
    <property type="entry name" value="Znf_C2H2_type"/>
</dbReference>
<keyword evidence="3" id="KW-0677">Repeat</keyword>
<accession>A0A1D2M0F8</accession>
<dbReference type="GO" id="GO:0000981">
    <property type="term" value="F:DNA-binding transcription factor activity, RNA polymerase II-specific"/>
    <property type="evidence" value="ECO:0007669"/>
    <property type="project" value="TreeGrafter"/>
</dbReference>
<dbReference type="PROSITE" id="PS50089">
    <property type="entry name" value="ZF_RING_2"/>
    <property type="match status" value="1"/>
</dbReference>
<proteinExistence type="predicted"/>
<evidence type="ECO:0000313" key="11">
    <source>
        <dbReference type="EMBL" id="ODM59399.1"/>
    </source>
</evidence>
<dbReference type="STRING" id="48709.A0A1D2M0F8"/>
<dbReference type="Gene3D" id="3.30.160.60">
    <property type="entry name" value="Classic Zinc Finger"/>
    <property type="match status" value="1"/>
</dbReference>
<dbReference type="OrthoDB" id="6077919at2759"/>
<evidence type="ECO:0000256" key="7">
    <source>
        <dbReference type="PROSITE-ProRule" id="PRU00042"/>
    </source>
</evidence>
<dbReference type="EMBL" id="LJIJ01009088">
    <property type="protein sequence ID" value="ODM59399.1"/>
    <property type="molecule type" value="Genomic_DNA"/>
</dbReference>
<evidence type="ECO:0000256" key="4">
    <source>
        <dbReference type="ARBA" id="ARBA00022771"/>
    </source>
</evidence>
<dbReference type="PROSITE" id="PS50157">
    <property type="entry name" value="ZINC_FINGER_C2H2_2"/>
    <property type="match status" value="2"/>
</dbReference>
<dbReference type="PROSITE" id="PS00028">
    <property type="entry name" value="ZINC_FINGER_C2H2_1"/>
    <property type="match status" value="1"/>
</dbReference>
<evidence type="ECO:0000313" key="12">
    <source>
        <dbReference type="Proteomes" id="UP000094527"/>
    </source>
</evidence>
<dbReference type="PANTHER" id="PTHR24394:SF29">
    <property type="entry name" value="MYONEURIN"/>
    <property type="match status" value="1"/>
</dbReference>
<protein>
    <submittedName>
        <fullName evidence="11">Neurotrophin receptor-interacting factor 2</fullName>
    </submittedName>
</protein>
<dbReference type="GO" id="GO:0005634">
    <property type="term" value="C:nucleus"/>
    <property type="evidence" value="ECO:0007669"/>
    <property type="project" value="UniProtKB-SubCell"/>
</dbReference>
<dbReference type="AlphaFoldDB" id="A0A1D2M0F8"/>
<dbReference type="Proteomes" id="UP000094527">
    <property type="component" value="Unassembled WGS sequence"/>
</dbReference>
<feature type="domain" description="C2H2-type" evidence="10">
    <location>
        <begin position="206"/>
        <end position="228"/>
    </location>
</feature>
<evidence type="ECO:0000256" key="6">
    <source>
        <dbReference type="ARBA" id="ARBA00023242"/>
    </source>
</evidence>
<dbReference type="InterPro" id="IPR013083">
    <property type="entry name" value="Znf_RING/FYVE/PHD"/>
</dbReference>
<gene>
    <name evidence="11" type="ORF">Ocin01_20232</name>
</gene>
<evidence type="ECO:0000256" key="5">
    <source>
        <dbReference type="ARBA" id="ARBA00022833"/>
    </source>
</evidence>
<dbReference type="Pfam" id="PF12874">
    <property type="entry name" value="zf-met"/>
    <property type="match status" value="2"/>
</dbReference>
<keyword evidence="4 7" id="KW-0863">Zinc-finger</keyword>
<dbReference type="Gene3D" id="3.30.40.10">
    <property type="entry name" value="Zinc/RING finger domain, C3HC4 (zinc finger)"/>
    <property type="match status" value="1"/>
</dbReference>
<organism evidence="11 12">
    <name type="scientific">Orchesella cincta</name>
    <name type="common">Springtail</name>
    <name type="synonym">Podura cincta</name>
    <dbReference type="NCBI Taxonomy" id="48709"/>
    <lineage>
        <taxon>Eukaryota</taxon>
        <taxon>Metazoa</taxon>
        <taxon>Ecdysozoa</taxon>
        <taxon>Arthropoda</taxon>
        <taxon>Hexapoda</taxon>
        <taxon>Collembola</taxon>
        <taxon>Entomobryomorpha</taxon>
        <taxon>Entomobryoidea</taxon>
        <taxon>Orchesellidae</taxon>
        <taxon>Orchesellinae</taxon>
        <taxon>Orchesella</taxon>
    </lineage>
</organism>
<dbReference type="InterPro" id="IPR036236">
    <property type="entry name" value="Znf_C2H2_sf"/>
</dbReference>
<dbReference type="SUPFAM" id="SSF57850">
    <property type="entry name" value="RING/U-box"/>
    <property type="match status" value="1"/>
</dbReference>
<feature type="domain" description="RING-type" evidence="9">
    <location>
        <begin position="3"/>
        <end position="59"/>
    </location>
</feature>
<dbReference type="InterPro" id="IPR001841">
    <property type="entry name" value="Znf_RING"/>
</dbReference>
<evidence type="ECO:0000256" key="2">
    <source>
        <dbReference type="ARBA" id="ARBA00022723"/>
    </source>
</evidence>
<comment type="subcellular location">
    <subcellularLocation>
        <location evidence="1">Nucleus</location>
    </subcellularLocation>
</comment>
<feature type="coiled-coil region" evidence="8">
    <location>
        <begin position="82"/>
        <end position="109"/>
    </location>
</feature>
<evidence type="ECO:0000256" key="8">
    <source>
        <dbReference type="SAM" id="Coils"/>
    </source>
</evidence>
<dbReference type="SMART" id="SM00355">
    <property type="entry name" value="ZnF_C2H2"/>
    <property type="match status" value="2"/>
</dbReference>
<sequence length="235" mass="26301">MNCVVCLEPLIGAAASPGCQHVYHAACLRRWRNAFQEPDLLDDEDEEAVPVNLLCPSCRFPIPEEFLISRVVDGEAEHLGTPSQLVARLEEAEGRIQELEQELREQKAAETDRVPAENVAEIAMVEHLGSGAENLDREVVGQLQEAEPEAESQWEEDVDQPILHGAPMFGQWMPPRNCFVCGICGRTFTNTGTKSTHLRSHDGTKFECETCGRIFPNRSNLSRHCRSHQHVPVPR</sequence>
<evidence type="ECO:0000259" key="10">
    <source>
        <dbReference type="PROSITE" id="PS50157"/>
    </source>
</evidence>
<keyword evidence="6" id="KW-0539">Nucleus</keyword>
<evidence type="ECO:0000256" key="1">
    <source>
        <dbReference type="ARBA" id="ARBA00004123"/>
    </source>
</evidence>
<evidence type="ECO:0000256" key="3">
    <source>
        <dbReference type="ARBA" id="ARBA00022737"/>
    </source>
</evidence>
<keyword evidence="2" id="KW-0479">Metal-binding</keyword>
<comment type="caution">
    <text evidence="11">The sequence shown here is derived from an EMBL/GenBank/DDBJ whole genome shotgun (WGS) entry which is preliminary data.</text>
</comment>
<keyword evidence="12" id="KW-1185">Reference proteome</keyword>
<keyword evidence="8" id="KW-0175">Coiled coil</keyword>
<evidence type="ECO:0000259" key="9">
    <source>
        <dbReference type="PROSITE" id="PS50089"/>
    </source>
</evidence>
<dbReference type="GO" id="GO:0008270">
    <property type="term" value="F:zinc ion binding"/>
    <property type="evidence" value="ECO:0007669"/>
    <property type="project" value="UniProtKB-KW"/>
</dbReference>
<dbReference type="SMART" id="SM00184">
    <property type="entry name" value="RING"/>
    <property type="match status" value="1"/>
</dbReference>
<keyword evidence="11" id="KW-0675">Receptor</keyword>
<dbReference type="SUPFAM" id="SSF57667">
    <property type="entry name" value="beta-beta-alpha zinc fingers"/>
    <property type="match status" value="1"/>
</dbReference>
<reference evidence="11 12" key="1">
    <citation type="journal article" date="2016" name="Genome Biol. Evol.">
        <title>Gene Family Evolution Reflects Adaptation to Soil Environmental Stressors in the Genome of the Collembolan Orchesella cincta.</title>
        <authorList>
            <person name="Faddeeva-Vakhrusheva A."/>
            <person name="Derks M.F."/>
            <person name="Anvar S.Y."/>
            <person name="Agamennone V."/>
            <person name="Suring W."/>
            <person name="Smit S."/>
            <person name="van Straalen N.M."/>
            <person name="Roelofs D."/>
        </authorList>
    </citation>
    <scope>NUCLEOTIDE SEQUENCE [LARGE SCALE GENOMIC DNA]</scope>
    <source>
        <tissue evidence="11">Mixed pool</tissue>
    </source>
</reference>
<dbReference type="PANTHER" id="PTHR24394">
    <property type="entry name" value="ZINC FINGER PROTEIN"/>
    <property type="match status" value="1"/>
</dbReference>
<keyword evidence="5" id="KW-0862">Zinc</keyword>
<name>A0A1D2M0F8_ORCCI</name>